<dbReference type="GO" id="GO:0000781">
    <property type="term" value="C:chromosome, telomeric region"/>
    <property type="evidence" value="ECO:0007669"/>
    <property type="project" value="GOC"/>
</dbReference>
<dbReference type="Proteomes" id="UP000009131">
    <property type="component" value="Unassembled WGS sequence"/>
</dbReference>
<feature type="region of interest" description="Disordered" evidence="4">
    <location>
        <begin position="648"/>
        <end position="714"/>
    </location>
</feature>
<dbReference type="GO" id="GO:0031509">
    <property type="term" value="P:subtelomeric heterochromatin formation"/>
    <property type="evidence" value="ECO:0007669"/>
    <property type="project" value="TreeGrafter"/>
</dbReference>
<dbReference type="GO" id="GO:0005634">
    <property type="term" value="C:nucleus"/>
    <property type="evidence" value="ECO:0007669"/>
    <property type="project" value="UniProtKB-SubCell"/>
</dbReference>
<dbReference type="OrthoDB" id="332390at2759"/>
<reference evidence="7 8" key="2">
    <citation type="journal article" date="2012" name="Open Biol.">
        <title>Characteristics of nucleosomes and linker DNA regions on the genome of the basidiomycete Mixia osmundae revealed by mono- and dinucleosome mapping.</title>
        <authorList>
            <person name="Nishida H."/>
            <person name="Kondo S."/>
            <person name="Matsumoto T."/>
            <person name="Suzuki Y."/>
            <person name="Yoshikawa H."/>
            <person name="Taylor T.D."/>
            <person name="Sugiyama J."/>
        </authorList>
    </citation>
    <scope>NUCLEOTIDE SEQUENCE [LARGE SCALE GENOMIC DNA]</scope>
    <source>
        <strain evidence="8">CBS 9802 / IAM 14324 / JCM 22182 / KY 12970</strain>
    </source>
</reference>
<dbReference type="PROSITE" id="PS50827">
    <property type="entry name" value="DDT"/>
    <property type="match status" value="1"/>
</dbReference>
<organism evidence="7 8">
    <name type="scientific">Mixia osmundae (strain CBS 9802 / IAM 14324 / JCM 22182 / KY 12970)</name>
    <dbReference type="NCBI Taxonomy" id="764103"/>
    <lineage>
        <taxon>Eukaryota</taxon>
        <taxon>Fungi</taxon>
        <taxon>Dikarya</taxon>
        <taxon>Basidiomycota</taxon>
        <taxon>Pucciniomycotina</taxon>
        <taxon>Mixiomycetes</taxon>
        <taxon>Mixiales</taxon>
        <taxon>Mixiaceae</taxon>
        <taxon>Mixia</taxon>
    </lineage>
</organism>
<evidence type="ECO:0000256" key="1">
    <source>
        <dbReference type="ARBA" id="ARBA00004123"/>
    </source>
</evidence>
<feature type="compositionally biased region" description="Basic and acidic residues" evidence="4">
    <location>
        <begin position="657"/>
        <end position="676"/>
    </location>
</feature>
<evidence type="ECO:0000256" key="4">
    <source>
        <dbReference type="SAM" id="MobiDB-lite"/>
    </source>
</evidence>
<dbReference type="Pfam" id="PF02791">
    <property type="entry name" value="DDT"/>
    <property type="match status" value="1"/>
</dbReference>
<name>G7E942_MIXOS</name>
<evidence type="ECO:0008006" key="9">
    <source>
        <dbReference type="Google" id="ProtNLM"/>
    </source>
</evidence>
<dbReference type="GO" id="GO:0000785">
    <property type="term" value="C:chromatin"/>
    <property type="evidence" value="ECO:0007669"/>
    <property type="project" value="UniProtKB-ARBA"/>
</dbReference>
<evidence type="ECO:0000256" key="2">
    <source>
        <dbReference type="ARBA" id="ARBA00023242"/>
    </source>
</evidence>
<feature type="region of interest" description="Disordered" evidence="4">
    <location>
        <begin position="609"/>
        <end position="631"/>
    </location>
</feature>
<evidence type="ECO:0000256" key="3">
    <source>
        <dbReference type="PROSITE-ProRule" id="PRU00475"/>
    </source>
</evidence>
<feature type="compositionally biased region" description="Basic and acidic residues" evidence="4">
    <location>
        <begin position="698"/>
        <end position="714"/>
    </location>
</feature>
<protein>
    <recommendedName>
        <fullName evidence="9">WAC domain-containing protein</fullName>
    </recommendedName>
</protein>
<feature type="compositionally biased region" description="Basic and acidic residues" evidence="4">
    <location>
        <begin position="609"/>
        <end position="626"/>
    </location>
</feature>
<keyword evidence="8" id="KW-1185">Reference proteome</keyword>
<sequence>MPLLKRKPIVLLPLPTGATDGSISQQEHVFYIDETGEVFLDYDSYAQRVAYLQQRIFTCEHTGKAGLDYFQAVASERAESKLVNDRFPDQLKHRVLAACNFFVCGRIDNLVDMVFDRLKDRYFAGERVVVDLHGDKLYGKIIKVYPPRFIRDHYGRSDPLHADSKKRAFDDMTTNGTASTSELPASDRYEAIAHSLGTDLWASAHELIEHDPSSEYLYTVQLMSNDGAFNESLTEAQASQLARDRNNFSKVMLKRFLRDSLQRDPALASPWQVKPSLCSAFGLPLAPDDEIKRKNEAAREASLAKRKKLDPDDLIDGKGKGKSQGEAGAKKQIKYPIEDLELEMGPASDSRERNGLADTHEPATKPVPRRDMPVPQEHMSALLMQWSMLQIFSEPLRLSPFSLDDFGAALRHDAIDVHCALTSEIHGCLLNALSVEPALAVYGTVSYTAASQMLPELSAEALGGLPPDIAEVYLRAAVSLGNVWPRAAQLDPEKDRKGWEHHLIGAICQRGGIETLPRIASIVRHLLSSLDDDPEDIPDNAEDCYIERKPQDRYPTLPLADKLLLLGFLIDLALPSRAIVNFMNETESYLSELRKERIEINKEKRQLIAERNAMDGKKTTKPKDLPDDADDDAVATLWPSQAEGLDLDEANGLDSSISHDARDESFEPERSSERELTPLSMLATPDPSPASAKSRAQVLKDKQRAREAEDKIKRKEIAAQKAANKEKLLSKKGSEAARRQLKESFEALYSREESLEYEWRRNRGVRAVIPLGKDRFYNSYWWFDGIGGQALRSSQGGHLYGTGRLFVLGPSGIDCDLLSDRGPLKIKSRRQREEGEALLETGIWGYYQQEDEFDALLSWLNSKGNRELYLKQQLTKWKHCILGGAEKRLNDLMDAQKPLEARRSGRTKHSGPEQRYLAWRNKLA</sequence>
<evidence type="ECO:0000313" key="7">
    <source>
        <dbReference type="EMBL" id="GAA99660.1"/>
    </source>
</evidence>
<dbReference type="InterPro" id="IPR028941">
    <property type="entry name" value="WHIM2_dom"/>
</dbReference>
<accession>G7E942</accession>
<keyword evidence="2 3" id="KW-0539">Nucleus</keyword>
<proteinExistence type="predicted"/>
<dbReference type="InParanoid" id="G7E942"/>
<gene>
    <name evidence="7" type="primary">Mo06363</name>
    <name evidence="7" type="ORF">E5Q_06363</name>
</gene>
<reference evidence="7 8" key="1">
    <citation type="journal article" date="2011" name="J. Gen. Appl. Microbiol.">
        <title>Draft genome sequencing of the enigmatic basidiomycete Mixia osmundae.</title>
        <authorList>
            <person name="Nishida H."/>
            <person name="Nagatsuka Y."/>
            <person name="Sugiyama J."/>
        </authorList>
    </citation>
    <scope>NUCLEOTIDE SEQUENCE [LARGE SCALE GENOMIC DNA]</scope>
    <source>
        <strain evidence="8">CBS 9802 / IAM 14324 / JCM 22182 / KY 12970</strain>
    </source>
</reference>
<feature type="region of interest" description="Disordered" evidence="4">
    <location>
        <begin position="296"/>
        <end position="372"/>
    </location>
</feature>
<feature type="compositionally biased region" description="Basic and acidic residues" evidence="4">
    <location>
        <begin position="296"/>
        <end position="319"/>
    </location>
</feature>
<dbReference type="PANTHER" id="PTHR32075:SF6">
    <property type="entry name" value="ISWI CHROMATIN-REMODELING COMPLEX SUBUNIT YPL216W-RELATED"/>
    <property type="match status" value="1"/>
</dbReference>
<feature type="compositionally biased region" description="Basic and acidic residues" evidence="4">
    <location>
        <begin position="349"/>
        <end position="372"/>
    </location>
</feature>
<comment type="subcellular location">
    <subcellularLocation>
        <location evidence="1 3">Nucleus</location>
    </subcellularLocation>
</comment>
<dbReference type="PANTHER" id="PTHR32075">
    <property type="entry name" value="ISWI CHROMATIN-REMODELING COMPLEX SUBUNIT YPL216W-RELATED"/>
    <property type="match status" value="1"/>
</dbReference>
<feature type="domain" description="WAC" evidence="6">
    <location>
        <begin position="27"/>
        <end position="136"/>
    </location>
</feature>
<dbReference type="PROSITE" id="PS51136">
    <property type="entry name" value="WAC"/>
    <property type="match status" value="1"/>
</dbReference>
<dbReference type="InterPro" id="IPR018501">
    <property type="entry name" value="DDT_dom"/>
</dbReference>
<evidence type="ECO:0000313" key="8">
    <source>
        <dbReference type="Proteomes" id="UP000009131"/>
    </source>
</evidence>
<feature type="domain" description="DDT" evidence="5">
    <location>
        <begin position="376"/>
        <end position="439"/>
    </location>
</feature>
<dbReference type="EMBL" id="BABT02000220">
    <property type="protein sequence ID" value="GAA99660.1"/>
    <property type="molecule type" value="Genomic_DNA"/>
</dbReference>
<dbReference type="eggNOG" id="KOG1245">
    <property type="taxonomic scope" value="Eukaryota"/>
</dbReference>
<dbReference type="HOGENOM" id="CLU_002631_1_1_1"/>
<dbReference type="STRING" id="764103.G7E942"/>
<evidence type="ECO:0000259" key="5">
    <source>
        <dbReference type="PROSITE" id="PS50827"/>
    </source>
</evidence>
<dbReference type="Pfam" id="PF15613">
    <property type="entry name" value="WSD"/>
    <property type="match status" value="1"/>
</dbReference>
<comment type="caution">
    <text evidence="7">The sequence shown here is derived from an EMBL/GenBank/DDBJ whole genome shotgun (WGS) entry which is preliminary data.</text>
</comment>
<dbReference type="InterPro" id="IPR013136">
    <property type="entry name" value="WSTF_Acf1_Cbp146"/>
</dbReference>
<evidence type="ECO:0000259" key="6">
    <source>
        <dbReference type="PROSITE" id="PS51136"/>
    </source>
</evidence>
<dbReference type="Pfam" id="PF10537">
    <property type="entry name" value="WAC_Acf1_DNA_bd"/>
    <property type="match status" value="1"/>
</dbReference>
<dbReference type="AlphaFoldDB" id="G7E942"/>